<evidence type="ECO:0000313" key="2">
    <source>
        <dbReference type="EMBL" id="MBS5332568.1"/>
    </source>
</evidence>
<name>A0A943HI17_9FIRM</name>
<dbReference type="Proteomes" id="UP000759273">
    <property type="component" value="Unassembled WGS sequence"/>
</dbReference>
<reference evidence="2" key="1">
    <citation type="submission" date="2021-02" db="EMBL/GenBank/DDBJ databases">
        <title>Infant gut strain persistence is associated with maternal origin, phylogeny, and functional potential including surface adhesion and iron acquisition.</title>
        <authorList>
            <person name="Lou Y.C."/>
        </authorList>
    </citation>
    <scope>NUCLEOTIDE SEQUENCE</scope>
    <source>
        <strain evidence="2">L3_101_000M1_dasL3_101_000M1_concoct_87</strain>
    </source>
</reference>
<feature type="transmembrane region" description="Helical" evidence="1">
    <location>
        <begin position="179"/>
        <end position="197"/>
    </location>
</feature>
<feature type="transmembrane region" description="Helical" evidence="1">
    <location>
        <begin position="203"/>
        <end position="221"/>
    </location>
</feature>
<protein>
    <recommendedName>
        <fullName evidence="4">Small-conductance mechanosensitive channel</fullName>
    </recommendedName>
</protein>
<sequence length="226" mass="24251">MEKTVLEQKETYVDSVHRWGRIWGLTLLVLIVAYPIAVSLIFHAQVNWPAFIKGFIAIGPMYWAVGIVEIFTYVPMLGAGGSYLSFVTGNISNLKLPCALDAMERAGVKSNSEEGEVISTIAIAVSSIVTTLIILVGVVLIIPLTPLLSSPILAPAFSQILPALFGGLAVVFVSKNFRLALAPLLLMLVLFIFVPALNASTVGIMVPVGVIFSLVVARILYKKGLV</sequence>
<keyword evidence="1" id="KW-0812">Transmembrane</keyword>
<keyword evidence="1" id="KW-1133">Transmembrane helix</keyword>
<feature type="transmembrane region" description="Helical" evidence="1">
    <location>
        <begin position="152"/>
        <end position="172"/>
    </location>
</feature>
<feature type="transmembrane region" description="Helical" evidence="1">
    <location>
        <begin position="121"/>
        <end position="146"/>
    </location>
</feature>
<evidence type="ECO:0000256" key="1">
    <source>
        <dbReference type="SAM" id="Phobius"/>
    </source>
</evidence>
<evidence type="ECO:0000313" key="3">
    <source>
        <dbReference type="Proteomes" id="UP000759273"/>
    </source>
</evidence>
<accession>A0A943HI17</accession>
<organism evidence="2 3">
    <name type="scientific">Subdoligranulum variabile</name>
    <dbReference type="NCBI Taxonomy" id="214851"/>
    <lineage>
        <taxon>Bacteria</taxon>
        <taxon>Bacillati</taxon>
        <taxon>Bacillota</taxon>
        <taxon>Clostridia</taxon>
        <taxon>Eubacteriales</taxon>
        <taxon>Oscillospiraceae</taxon>
        <taxon>Subdoligranulum</taxon>
    </lineage>
</organism>
<proteinExistence type="predicted"/>
<gene>
    <name evidence="2" type="ORF">KHY36_08585</name>
</gene>
<feature type="transmembrane region" description="Helical" evidence="1">
    <location>
        <begin position="54"/>
        <end position="74"/>
    </location>
</feature>
<comment type="caution">
    <text evidence="2">The sequence shown here is derived from an EMBL/GenBank/DDBJ whole genome shotgun (WGS) entry which is preliminary data.</text>
</comment>
<dbReference type="AlphaFoldDB" id="A0A943HI17"/>
<feature type="transmembrane region" description="Helical" evidence="1">
    <location>
        <begin position="22"/>
        <end position="42"/>
    </location>
</feature>
<dbReference type="EMBL" id="JAGZGG010000019">
    <property type="protein sequence ID" value="MBS5332568.1"/>
    <property type="molecule type" value="Genomic_DNA"/>
</dbReference>
<evidence type="ECO:0008006" key="4">
    <source>
        <dbReference type="Google" id="ProtNLM"/>
    </source>
</evidence>
<keyword evidence="1" id="KW-0472">Membrane</keyword>